<evidence type="ECO:0000313" key="1">
    <source>
        <dbReference type="EMBL" id="GFD01686.1"/>
    </source>
</evidence>
<gene>
    <name evidence="1" type="ORF">Tci_873655</name>
</gene>
<proteinExistence type="predicted"/>
<dbReference type="AlphaFoldDB" id="A0A699SYG4"/>
<sequence>AVTGQLDWHNPKGHEYLFDLSKPLPLIEDQGRQVVLANYFVNNDREYLKGTSYWVQNENEFYAYACHWMSTHDVNSKKRIIVVTNVKVMKWYDYRCGITDVYQTYCHSSSYRRSSAGSQKLSEEA</sequence>
<comment type="caution">
    <text evidence="1">The sequence shown here is derived from an EMBL/GenBank/DDBJ whole genome shotgun (WGS) entry which is preliminary data.</text>
</comment>
<name>A0A699SYG4_TANCI</name>
<reference evidence="1" key="1">
    <citation type="journal article" date="2019" name="Sci. Rep.">
        <title>Draft genome of Tanacetum cinerariifolium, the natural source of mosquito coil.</title>
        <authorList>
            <person name="Yamashiro T."/>
            <person name="Shiraishi A."/>
            <person name="Satake H."/>
            <person name="Nakayama K."/>
        </authorList>
    </citation>
    <scope>NUCLEOTIDE SEQUENCE</scope>
</reference>
<dbReference type="EMBL" id="BKCJ011192964">
    <property type="protein sequence ID" value="GFD01686.1"/>
    <property type="molecule type" value="Genomic_DNA"/>
</dbReference>
<feature type="non-terminal residue" evidence="1">
    <location>
        <position position="1"/>
    </location>
</feature>
<accession>A0A699SYG4</accession>
<protein>
    <submittedName>
        <fullName evidence="1">Uncharacterized protein</fullName>
    </submittedName>
</protein>
<organism evidence="1">
    <name type="scientific">Tanacetum cinerariifolium</name>
    <name type="common">Dalmatian daisy</name>
    <name type="synonym">Chrysanthemum cinerariifolium</name>
    <dbReference type="NCBI Taxonomy" id="118510"/>
    <lineage>
        <taxon>Eukaryota</taxon>
        <taxon>Viridiplantae</taxon>
        <taxon>Streptophyta</taxon>
        <taxon>Embryophyta</taxon>
        <taxon>Tracheophyta</taxon>
        <taxon>Spermatophyta</taxon>
        <taxon>Magnoliopsida</taxon>
        <taxon>eudicotyledons</taxon>
        <taxon>Gunneridae</taxon>
        <taxon>Pentapetalae</taxon>
        <taxon>asterids</taxon>
        <taxon>campanulids</taxon>
        <taxon>Asterales</taxon>
        <taxon>Asteraceae</taxon>
        <taxon>Asteroideae</taxon>
        <taxon>Anthemideae</taxon>
        <taxon>Anthemidinae</taxon>
        <taxon>Tanacetum</taxon>
    </lineage>
</organism>